<reference evidence="6 7" key="1">
    <citation type="submission" date="2020-08" db="EMBL/GenBank/DDBJ databases">
        <title>Complete Genome Sequence of Effusibacillus dendaii Strain skT53, Isolated from Farmland soil.</title>
        <authorList>
            <person name="Konishi T."/>
            <person name="Kawasaki H."/>
        </authorList>
    </citation>
    <scope>NUCLEOTIDE SEQUENCE [LARGE SCALE GENOMIC DNA]</scope>
    <source>
        <strain evidence="7">skT53</strain>
    </source>
</reference>
<keyword evidence="3" id="KW-1133">Transmembrane helix</keyword>
<dbReference type="EMBL" id="AP023366">
    <property type="protein sequence ID" value="BCJ85634.1"/>
    <property type="molecule type" value="Genomic_DNA"/>
</dbReference>
<keyword evidence="4" id="KW-0472">Membrane</keyword>
<evidence type="ECO:0000313" key="7">
    <source>
        <dbReference type="Proteomes" id="UP000593802"/>
    </source>
</evidence>
<sequence>MADVLEAPQIYEAYLLLSEYLCKKDAGIVLSFYETLDSVLDENEGNSSLKESSIDYALLFKMIQNLYHHCTVDDVTIHIKEGFQGKVAEVSGFSSMLRRLRTMYKCFLYEKQLSIKERAWLATTLLYFISPIDLVPDYSIPYGYIDDSIVVGFVFYKLFTLLKKYTEVDSLQTHSNETVYDLSR</sequence>
<evidence type="ECO:0000256" key="4">
    <source>
        <dbReference type="ARBA" id="ARBA00023136"/>
    </source>
</evidence>
<dbReference type="KEGG" id="eff:skT53_06190"/>
<feature type="domain" description="DUF1232" evidence="5">
    <location>
        <begin position="118"/>
        <end position="153"/>
    </location>
</feature>
<organism evidence="6 7">
    <name type="scientific">Effusibacillus dendaii</name>
    <dbReference type="NCBI Taxonomy" id="2743772"/>
    <lineage>
        <taxon>Bacteria</taxon>
        <taxon>Bacillati</taxon>
        <taxon>Bacillota</taxon>
        <taxon>Bacilli</taxon>
        <taxon>Bacillales</taxon>
        <taxon>Alicyclobacillaceae</taxon>
        <taxon>Effusibacillus</taxon>
    </lineage>
</organism>
<dbReference type="GO" id="GO:0012505">
    <property type="term" value="C:endomembrane system"/>
    <property type="evidence" value="ECO:0007669"/>
    <property type="project" value="UniProtKB-SubCell"/>
</dbReference>
<accession>A0A7I8D682</accession>
<dbReference type="AlphaFoldDB" id="A0A7I8D682"/>
<gene>
    <name evidence="6" type="ORF">skT53_06190</name>
</gene>
<keyword evidence="2" id="KW-0812">Transmembrane</keyword>
<evidence type="ECO:0000256" key="3">
    <source>
        <dbReference type="ARBA" id="ARBA00022989"/>
    </source>
</evidence>
<dbReference type="InterPro" id="IPR010652">
    <property type="entry name" value="DUF1232"/>
</dbReference>
<evidence type="ECO:0000256" key="2">
    <source>
        <dbReference type="ARBA" id="ARBA00022692"/>
    </source>
</evidence>
<dbReference type="Pfam" id="PF06803">
    <property type="entry name" value="DUF1232"/>
    <property type="match status" value="1"/>
</dbReference>
<evidence type="ECO:0000259" key="5">
    <source>
        <dbReference type="Pfam" id="PF06803"/>
    </source>
</evidence>
<name>A0A7I8D682_9BACL</name>
<dbReference type="Proteomes" id="UP000593802">
    <property type="component" value="Chromosome"/>
</dbReference>
<evidence type="ECO:0000313" key="6">
    <source>
        <dbReference type="EMBL" id="BCJ85634.1"/>
    </source>
</evidence>
<evidence type="ECO:0000256" key="1">
    <source>
        <dbReference type="ARBA" id="ARBA00004127"/>
    </source>
</evidence>
<keyword evidence="7" id="KW-1185">Reference proteome</keyword>
<comment type="subcellular location">
    <subcellularLocation>
        <location evidence="1">Endomembrane system</location>
        <topology evidence="1">Multi-pass membrane protein</topology>
    </subcellularLocation>
</comment>
<proteinExistence type="predicted"/>
<protein>
    <recommendedName>
        <fullName evidence="5">DUF1232 domain-containing protein</fullName>
    </recommendedName>
</protein>